<dbReference type="InterPro" id="IPR050214">
    <property type="entry name" value="Cys_Synth/Cystath_Beta-Synth"/>
</dbReference>
<dbReference type="InterPro" id="IPR036052">
    <property type="entry name" value="TrpB-like_PALP_sf"/>
</dbReference>
<comment type="similarity">
    <text evidence="3">Belongs to the cysteine synthase/cystathionine beta-synthase family.</text>
</comment>
<evidence type="ECO:0000256" key="10">
    <source>
        <dbReference type="PIRSR" id="PIRSR605856-50"/>
    </source>
</evidence>
<dbReference type="InterPro" id="IPR001926">
    <property type="entry name" value="TrpB-like_PALP"/>
</dbReference>
<feature type="domain" description="Tryptophan synthase beta chain-like PALP" evidence="12">
    <location>
        <begin position="21"/>
        <end position="309"/>
    </location>
</feature>
<evidence type="ECO:0000313" key="13">
    <source>
        <dbReference type="EMBL" id="SEL50187.1"/>
    </source>
</evidence>
<evidence type="ECO:0000259" key="12">
    <source>
        <dbReference type="Pfam" id="PF00291"/>
    </source>
</evidence>
<comment type="catalytic activity">
    <reaction evidence="9">
        <text>O-acetyl-L-serine + hydrogen sulfide = L-cysteine + acetate</text>
        <dbReference type="Rhea" id="RHEA:14829"/>
        <dbReference type="ChEBI" id="CHEBI:29919"/>
        <dbReference type="ChEBI" id="CHEBI:30089"/>
        <dbReference type="ChEBI" id="CHEBI:35235"/>
        <dbReference type="ChEBI" id="CHEBI:58340"/>
        <dbReference type="EC" id="2.5.1.47"/>
    </reaction>
</comment>
<evidence type="ECO:0000256" key="1">
    <source>
        <dbReference type="ARBA" id="ARBA00001933"/>
    </source>
</evidence>
<keyword evidence="7 10" id="KW-0663">Pyridoxal phosphate</keyword>
<dbReference type="InterPro" id="IPR005856">
    <property type="entry name" value="Cys_synth"/>
</dbReference>
<dbReference type="RefSeq" id="WP_091834707.1">
    <property type="nucleotide sequence ID" value="NZ_FOAN01000004.1"/>
</dbReference>
<evidence type="ECO:0000256" key="9">
    <source>
        <dbReference type="ARBA" id="ARBA00047931"/>
    </source>
</evidence>
<accession>A0A1H7QSA8</accession>
<dbReference type="AlphaFoldDB" id="A0A1H7QSA8"/>
<dbReference type="PANTHER" id="PTHR10314">
    <property type="entry name" value="CYSTATHIONINE BETA-SYNTHASE"/>
    <property type="match status" value="1"/>
</dbReference>
<evidence type="ECO:0000313" key="14">
    <source>
        <dbReference type="Proteomes" id="UP000199664"/>
    </source>
</evidence>
<dbReference type="Gene3D" id="3.40.50.1100">
    <property type="match status" value="2"/>
</dbReference>
<dbReference type="FunFam" id="3.40.50.1100:FF:000067">
    <property type="entry name" value="Cysteine synthase"/>
    <property type="match status" value="1"/>
</dbReference>
<dbReference type="EMBL" id="FOAN01000004">
    <property type="protein sequence ID" value="SEL50187.1"/>
    <property type="molecule type" value="Genomic_DNA"/>
</dbReference>
<evidence type="ECO:0000256" key="7">
    <source>
        <dbReference type="ARBA" id="ARBA00022898"/>
    </source>
</evidence>
<evidence type="ECO:0000256" key="2">
    <source>
        <dbReference type="ARBA" id="ARBA00004962"/>
    </source>
</evidence>
<keyword evidence="5" id="KW-0028">Amino-acid biosynthesis</keyword>
<feature type="binding site" evidence="10">
    <location>
        <position position="282"/>
    </location>
    <ligand>
        <name>pyridoxal 5'-phosphate</name>
        <dbReference type="ChEBI" id="CHEBI:597326"/>
    </ligand>
</feature>
<dbReference type="EC" id="2.5.1.47" evidence="4"/>
<feature type="binding site" evidence="10">
    <location>
        <begin position="194"/>
        <end position="198"/>
    </location>
    <ligand>
        <name>pyridoxal 5'-phosphate</name>
        <dbReference type="ChEBI" id="CHEBI:597326"/>
    </ligand>
</feature>
<evidence type="ECO:0000256" key="6">
    <source>
        <dbReference type="ARBA" id="ARBA00022679"/>
    </source>
</evidence>
<reference evidence="14" key="1">
    <citation type="submission" date="2016-10" db="EMBL/GenBank/DDBJ databases">
        <authorList>
            <person name="Varghese N."/>
            <person name="Submissions S."/>
        </authorList>
    </citation>
    <scope>NUCLEOTIDE SEQUENCE [LARGE SCALE GENOMIC DNA]</scope>
    <source>
        <strain evidence="14">LMG 26383,CCUG 61248,R- 45681</strain>
    </source>
</reference>
<evidence type="ECO:0000256" key="8">
    <source>
        <dbReference type="ARBA" id="ARBA00023192"/>
    </source>
</evidence>
<dbReference type="InterPro" id="IPR005859">
    <property type="entry name" value="CysK"/>
</dbReference>
<dbReference type="GO" id="GO:0005737">
    <property type="term" value="C:cytoplasm"/>
    <property type="evidence" value="ECO:0007669"/>
    <property type="project" value="UniProtKB-ARBA"/>
</dbReference>
<gene>
    <name evidence="13" type="ORF">SAMN04515666_10493</name>
</gene>
<evidence type="ECO:0000256" key="4">
    <source>
        <dbReference type="ARBA" id="ARBA00012681"/>
    </source>
</evidence>
<keyword evidence="8" id="KW-0198">Cysteine biosynthesis</keyword>
<name>A0A1H7QSA8_9HYPH</name>
<dbReference type="GO" id="GO:0006535">
    <property type="term" value="P:cysteine biosynthetic process from serine"/>
    <property type="evidence" value="ECO:0007669"/>
    <property type="project" value="InterPro"/>
</dbReference>
<dbReference type="NCBIfam" id="TIGR01139">
    <property type="entry name" value="cysK"/>
    <property type="match status" value="1"/>
</dbReference>
<evidence type="ECO:0000256" key="5">
    <source>
        <dbReference type="ARBA" id="ARBA00022605"/>
    </source>
</evidence>
<protein>
    <recommendedName>
        <fullName evidence="4">cysteine synthase</fullName>
        <ecNumber evidence="4">2.5.1.47</ecNumber>
    </recommendedName>
</protein>
<dbReference type="GO" id="GO:0004124">
    <property type="term" value="F:cysteine synthase activity"/>
    <property type="evidence" value="ECO:0007669"/>
    <property type="project" value="UniProtKB-EC"/>
</dbReference>
<feature type="modified residue" description="N6-(pyridoxal phosphate)lysine" evidence="11">
    <location>
        <position position="60"/>
    </location>
</feature>
<dbReference type="SUPFAM" id="SSF53686">
    <property type="entry name" value="Tryptophan synthase beta subunit-like PLP-dependent enzymes"/>
    <property type="match status" value="1"/>
</dbReference>
<evidence type="ECO:0000256" key="3">
    <source>
        <dbReference type="ARBA" id="ARBA00007103"/>
    </source>
</evidence>
<comment type="pathway">
    <text evidence="2">Amino-acid biosynthesis; L-cysteine biosynthesis; L-cysteine from L-serine: step 2/2.</text>
</comment>
<keyword evidence="14" id="KW-1185">Reference proteome</keyword>
<feature type="binding site" evidence="10">
    <location>
        <position position="90"/>
    </location>
    <ligand>
        <name>pyridoxal 5'-phosphate</name>
        <dbReference type="ChEBI" id="CHEBI:597326"/>
    </ligand>
</feature>
<sequence>MADAAQKPAHVPGRGRVYDSITDTIGDTPLVRLNRLPAERGVKATILAKLEFFNPISSVKDRIGVAMIDALEASGALKPGGTLIEPTSGNTGIALAFAAAARGYRLILVMPETMSLERRKMLSFLGAELVLTPGPGGMRGAITKAEELKNEIPGAIIPQQFENPANPAIHRKTTAEEIWNDTNGAVDIVISGVGTGGTITGVGQVLKAKKPSVKMVAVEPEDSPVLSGGQAGPHKIQGIGAGFVPGILDRSVIDEVVTVGNQTAFETSRTLAKAEGIPAGISSGAAIAAALEVGARPENAGKTIVVIIPSFAERYISSALFEGL</sequence>
<organism evidence="13 14">
    <name type="scientific">Bosea lupini</name>
    <dbReference type="NCBI Taxonomy" id="1036779"/>
    <lineage>
        <taxon>Bacteria</taxon>
        <taxon>Pseudomonadati</taxon>
        <taxon>Pseudomonadota</taxon>
        <taxon>Alphaproteobacteria</taxon>
        <taxon>Hyphomicrobiales</taxon>
        <taxon>Boseaceae</taxon>
        <taxon>Bosea</taxon>
    </lineage>
</organism>
<dbReference type="OrthoDB" id="9805733at2"/>
<evidence type="ECO:0000256" key="11">
    <source>
        <dbReference type="PIRSR" id="PIRSR605856-51"/>
    </source>
</evidence>
<dbReference type="NCBIfam" id="TIGR01136">
    <property type="entry name" value="cysKM"/>
    <property type="match status" value="1"/>
</dbReference>
<dbReference type="Proteomes" id="UP000199664">
    <property type="component" value="Unassembled WGS sequence"/>
</dbReference>
<proteinExistence type="inferred from homology"/>
<keyword evidence="6" id="KW-0808">Transferase</keyword>
<dbReference type="Pfam" id="PF00291">
    <property type="entry name" value="PALP"/>
    <property type="match status" value="1"/>
</dbReference>
<dbReference type="CDD" id="cd01561">
    <property type="entry name" value="CBS_like"/>
    <property type="match status" value="1"/>
</dbReference>
<comment type="cofactor">
    <cofactor evidence="1 10">
        <name>pyridoxal 5'-phosphate</name>
        <dbReference type="ChEBI" id="CHEBI:597326"/>
    </cofactor>
</comment>
<dbReference type="STRING" id="1036779.SAMN04515666_10493"/>